<organism evidence="1 2">
    <name type="scientific">Comamonas guangdongensis</name>
    <dbReference type="NCBI Taxonomy" id="510515"/>
    <lineage>
        <taxon>Bacteria</taxon>
        <taxon>Pseudomonadati</taxon>
        <taxon>Pseudomonadota</taxon>
        <taxon>Betaproteobacteria</taxon>
        <taxon>Burkholderiales</taxon>
        <taxon>Comamonadaceae</taxon>
        <taxon>Comamonas</taxon>
    </lineage>
</organism>
<keyword evidence="2" id="KW-1185">Reference proteome</keyword>
<dbReference type="RefSeq" id="WP_369338797.1">
    <property type="nucleotide sequence ID" value="NZ_JBFYGN010000012.1"/>
</dbReference>
<gene>
    <name evidence="1" type="ORF">AB6724_12215</name>
</gene>
<evidence type="ECO:0000313" key="1">
    <source>
        <dbReference type="EMBL" id="MEX8193600.1"/>
    </source>
</evidence>
<reference evidence="1 2" key="1">
    <citation type="journal article" date="2013" name="Int. J. Syst. Evol. Microbiol.">
        <title>Comamonas guangdongensis sp. nov., isolated from subterranean forest sediment, and emended description of the genus Comamonas.</title>
        <authorList>
            <person name="Zhang J."/>
            <person name="Wang Y."/>
            <person name="Zhou S."/>
            <person name="Wu C."/>
            <person name="He J."/>
            <person name="Li F."/>
        </authorList>
    </citation>
    <scope>NUCLEOTIDE SEQUENCE [LARGE SCALE GENOMIC DNA]</scope>
    <source>
        <strain evidence="1 2">CCTCC AB2011133</strain>
    </source>
</reference>
<comment type="caution">
    <text evidence="1">The sequence shown here is derived from an EMBL/GenBank/DDBJ whole genome shotgun (WGS) entry which is preliminary data.</text>
</comment>
<evidence type="ECO:0000313" key="2">
    <source>
        <dbReference type="Proteomes" id="UP001561046"/>
    </source>
</evidence>
<proteinExistence type="predicted"/>
<sequence length="181" mass="20867">MSDQKSESGGNVIYVTGWGNVTAGRDVIQVQKRPVVRNVISPGPEHIDDLQRRVITDLRAEWVALHNTLKKRKLTDAAAWVLINKAAGSTSYHLIHREKFEVVTLYIRQQMAMLRSMRSAPSKDDQWRVKRIAAIKTRCRNQLNDPDAYRPYIRKNFKLESLAELATDQLQKTYSYIMAKK</sequence>
<accession>A0ABV3ZVN4</accession>
<protein>
    <submittedName>
        <fullName evidence="1">Uncharacterized protein</fullName>
    </submittedName>
</protein>
<dbReference type="Proteomes" id="UP001561046">
    <property type="component" value="Unassembled WGS sequence"/>
</dbReference>
<dbReference type="EMBL" id="JBFYGN010000012">
    <property type="protein sequence ID" value="MEX8193600.1"/>
    <property type="molecule type" value="Genomic_DNA"/>
</dbReference>
<name>A0ABV3ZVN4_9BURK</name>